<dbReference type="GO" id="GO:0016559">
    <property type="term" value="P:peroxisome fission"/>
    <property type="evidence" value="ECO:0007669"/>
    <property type="project" value="TreeGrafter"/>
</dbReference>
<dbReference type="GO" id="GO:0003924">
    <property type="term" value="F:GTPase activity"/>
    <property type="evidence" value="ECO:0007669"/>
    <property type="project" value="InterPro"/>
</dbReference>
<dbReference type="GO" id="GO:0005525">
    <property type="term" value="F:GTP binding"/>
    <property type="evidence" value="ECO:0007669"/>
    <property type="project" value="InterPro"/>
</dbReference>
<name>A0A8H7DZD7_9EURO</name>
<dbReference type="GO" id="GO:0005739">
    <property type="term" value="C:mitochondrion"/>
    <property type="evidence" value="ECO:0007669"/>
    <property type="project" value="TreeGrafter"/>
</dbReference>
<sequence length="238" mass="26281">MGDKAQTEDGFAKAVSVLQSSDHGQLLDVIDQLRALGIDRHVPLPQLVVCGDQSSGKSSVLEAVSGVRFPTKDKLCTRFATELILRRSISPSVDIKIRPSHDRPDDEKAKLLAFEAPSDDIHQFPRLVEAAKEVIGIDADAKRFSEDVLRVELSGPHQPHLTLVDFPGLFHSGNKQQSSDEAKLVKSLVQLYMQNERSIILAVVSAMNDYANQIVTDIARKFDPKASVRWALLLSLIH</sequence>
<dbReference type="InterPro" id="IPR045063">
    <property type="entry name" value="Dynamin_N"/>
</dbReference>
<dbReference type="PRINTS" id="PR00195">
    <property type="entry name" value="DYNAMIN"/>
</dbReference>
<dbReference type="EMBL" id="JAACFV010000168">
    <property type="protein sequence ID" value="KAF7503652.1"/>
    <property type="molecule type" value="Genomic_DNA"/>
</dbReference>
<dbReference type="InterPro" id="IPR022812">
    <property type="entry name" value="Dynamin"/>
</dbReference>
<dbReference type="InterPro" id="IPR001401">
    <property type="entry name" value="Dynamin_GTPase"/>
</dbReference>
<evidence type="ECO:0000313" key="3">
    <source>
        <dbReference type="Proteomes" id="UP000606974"/>
    </source>
</evidence>
<dbReference type="GO" id="GO:0005874">
    <property type="term" value="C:microtubule"/>
    <property type="evidence" value="ECO:0007669"/>
    <property type="project" value="TreeGrafter"/>
</dbReference>
<dbReference type="GO" id="GO:0006897">
    <property type="term" value="P:endocytosis"/>
    <property type="evidence" value="ECO:0007669"/>
    <property type="project" value="TreeGrafter"/>
</dbReference>
<dbReference type="SUPFAM" id="SSF52540">
    <property type="entry name" value="P-loop containing nucleoside triphosphate hydrolases"/>
    <property type="match status" value="1"/>
</dbReference>
<dbReference type="Pfam" id="PF00350">
    <property type="entry name" value="Dynamin_N"/>
    <property type="match status" value="1"/>
</dbReference>
<dbReference type="SMART" id="SM00053">
    <property type="entry name" value="DYNc"/>
    <property type="match status" value="1"/>
</dbReference>
<keyword evidence="3" id="KW-1185">Reference proteome</keyword>
<dbReference type="GO" id="GO:0008017">
    <property type="term" value="F:microtubule binding"/>
    <property type="evidence" value="ECO:0007669"/>
    <property type="project" value="TreeGrafter"/>
</dbReference>
<reference evidence="2" key="1">
    <citation type="submission" date="2020-02" db="EMBL/GenBank/DDBJ databases">
        <authorList>
            <person name="Palmer J.M."/>
        </authorList>
    </citation>
    <scope>NUCLEOTIDE SEQUENCE</scope>
    <source>
        <strain evidence="2">EPUS1.4</strain>
        <tissue evidence="2">Thallus</tissue>
    </source>
</reference>
<organism evidence="2 3">
    <name type="scientific">Endocarpon pusillum</name>
    <dbReference type="NCBI Taxonomy" id="364733"/>
    <lineage>
        <taxon>Eukaryota</taxon>
        <taxon>Fungi</taxon>
        <taxon>Dikarya</taxon>
        <taxon>Ascomycota</taxon>
        <taxon>Pezizomycotina</taxon>
        <taxon>Eurotiomycetes</taxon>
        <taxon>Chaetothyriomycetidae</taxon>
        <taxon>Verrucariales</taxon>
        <taxon>Verrucariaceae</taxon>
        <taxon>Endocarpon</taxon>
    </lineage>
</organism>
<dbReference type="CDD" id="cd08771">
    <property type="entry name" value="DLP_1"/>
    <property type="match status" value="1"/>
</dbReference>
<gene>
    <name evidence="2" type="ORF">GJ744_003430</name>
</gene>
<proteinExistence type="predicted"/>
<dbReference type="Proteomes" id="UP000606974">
    <property type="component" value="Unassembled WGS sequence"/>
</dbReference>
<dbReference type="GO" id="GO:0016020">
    <property type="term" value="C:membrane"/>
    <property type="evidence" value="ECO:0007669"/>
    <property type="project" value="TreeGrafter"/>
</dbReference>
<evidence type="ECO:0000313" key="2">
    <source>
        <dbReference type="EMBL" id="KAF7503652.1"/>
    </source>
</evidence>
<feature type="domain" description="Dynamin-type G" evidence="1">
    <location>
        <begin position="41"/>
        <end position="238"/>
    </location>
</feature>
<evidence type="ECO:0000259" key="1">
    <source>
        <dbReference type="PROSITE" id="PS51718"/>
    </source>
</evidence>
<dbReference type="PANTHER" id="PTHR11566:SF149">
    <property type="entry name" value="GTPASE, PUTATIVE (AFU_ORTHOLOGUE AFUA_6G11890)-RELATED"/>
    <property type="match status" value="1"/>
</dbReference>
<dbReference type="OrthoDB" id="415706at2759"/>
<comment type="caution">
    <text evidence="2">The sequence shown here is derived from an EMBL/GenBank/DDBJ whole genome shotgun (WGS) entry which is preliminary data.</text>
</comment>
<accession>A0A8H7DZD7</accession>
<dbReference type="PANTHER" id="PTHR11566">
    <property type="entry name" value="DYNAMIN"/>
    <property type="match status" value="1"/>
</dbReference>
<protein>
    <recommendedName>
        <fullName evidence="1">Dynamin-type G domain-containing protein</fullName>
    </recommendedName>
</protein>
<dbReference type="PROSITE" id="PS51718">
    <property type="entry name" value="G_DYNAMIN_2"/>
    <property type="match status" value="1"/>
</dbReference>
<dbReference type="InterPro" id="IPR027417">
    <property type="entry name" value="P-loop_NTPase"/>
</dbReference>
<dbReference type="AlphaFoldDB" id="A0A8H7DZD7"/>
<dbReference type="GO" id="GO:0000266">
    <property type="term" value="P:mitochondrial fission"/>
    <property type="evidence" value="ECO:0007669"/>
    <property type="project" value="TreeGrafter"/>
</dbReference>
<dbReference type="InterPro" id="IPR030381">
    <property type="entry name" value="G_DYNAMIN_dom"/>
</dbReference>
<dbReference type="Gene3D" id="3.40.50.300">
    <property type="entry name" value="P-loop containing nucleotide triphosphate hydrolases"/>
    <property type="match status" value="1"/>
</dbReference>
<dbReference type="GO" id="GO:0048312">
    <property type="term" value="P:intracellular distribution of mitochondria"/>
    <property type="evidence" value="ECO:0007669"/>
    <property type="project" value="TreeGrafter"/>
</dbReference>